<reference evidence="2 4" key="1">
    <citation type="journal article" date="2017" name="Nature">
        <title>The sunflower genome provides insights into oil metabolism, flowering and Asterid evolution.</title>
        <authorList>
            <person name="Badouin H."/>
            <person name="Gouzy J."/>
            <person name="Grassa C.J."/>
            <person name="Murat F."/>
            <person name="Staton S.E."/>
            <person name="Cottret L."/>
            <person name="Lelandais-Briere C."/>
            <person name="Owens G.L."/>
            <person name="Carrere S."/>
            <person name="Mayjonade B."/>
            <person name="Legrand L."/>
            <person name="Gill N."/>
            <person name="Kane N.C."/>
            <person name="Bowers J.E."/>
            <person name="Hubner S."/>
            <person name="Bellec A."/>
            <person name="Berard A."/>
            <person name="Berges H."/>
            <person name="Blanchet N."/>
            <person name="Boniface M.C."/>
            <person name="Brunel D."/>
            <person name="Catrice O."/>
            <person name="Chaidir N."/>
            <person name="Claudel C."/>
            <person name="Donnadieu C."/>
            <person name="Faraut T."/>
            <person name="Fievet G."/>
            <person name="Helmstetter N."/>
            <person name="King M."/>
            <person name="Knapp S.J."/>
            <person name="Lai Z."/>
            <person name="Le Paslier M.C."/>
            <person name="Lippi Y."/>
            <person name="Lorenzon L."/>
            <person name="Mandel J.R."/>
            <person name="Marage G."/>
            <person name="Marchand G."/>
            <person name="Marquand E."/>
            <person name="Bret-Mestries E."/>
            <person name="Morien E."/>
            <person name="Nambeesan S."/>
            <person name="Nguyen T."/>
            <person name="Pegot-Espagnet P."/>
            <person name="Pouilly N."/>
            <person name="Raftis F."/>
            <person name="Sallet E."/>
            <person name="Schiex T."/>
            <person name="Thomas J."/>
            <person name="Vandecasteele C."/>
            <person name="Vares D."/>
            <person name="Vear F."/>
            <person name="Vautrin S."/>
            <person name="Crespi M."/>
            <person name="Mangin B."/>
            <person name="Burke J.M."/>
            <person name="Salse J."/>
            <person name="Munos S."/>
            <person name="Vincourt P."/>
            <person name="Rieseberg L.H."/>
            <person name="Langlade N.B."/>
        </authorList>
    </citation>
    <scope>NUCLEOTIDE SEQUENCE [LARGE SCALE GENOMIC DNA]</scope>
    <source>
        <strain evidence="4">cv. SF193</strain>
        <tissue evidence="2">Leaves</tissue>
    </source>
</reference>
<proteinExistence type="predicted"/>
<keyword evidence="1" id="KW-0812">Transmembrane</keyword>
<dbReference type="InParanoid" id="A0A251TM34"/>
<accession>A0A251TM34</accession>
<sequence>MTIGSAYKRHKCRFKKKPFYQYKDNKTRWKNKPKNIKDEDFSKLMTLWNNKDEAKRCLRAKEARMSQKNMHIAGPKSFARIRNEMAICLFLLVTCVFHSHLSLFMLS</sequence>
<dbReference type="PANTHER" id="PTHR33144:SF16">
    <property type="entry name" value="OS02G0129000 PROTEIN"/>
    <property type="match status" value="1"/>
</dbReference>
<evidence type="ECO:0000313" key="2">
    <source>
        <dbReference type="EMBL" id="KAF5785558.1"/>
    </source>
</evidence>
<dbReference type="EMBL" id="CM007899">
    <property type="protein sequence ID" value="OTG11646.1"/>
    <property type="molecule type" value="Genomic_DNA"/>
</dbReference>
<feature type="transmembrane region" description="Helical" evidence="1">
    <location>
        <begin position="86"/>
        <end position="106"/>
    </location>
</feature>
<dbReference type="Pfam" id="PF03004">
    <property type="entry name" value="Transposase_24"/>
    <property type="match status" value="1"/>
</dbReference>
<name>A0A251TM34_HELAN</name>
<evidence type="ECO:0000256" key="1">
    <source>
        <dbReference type="SAM" id="Phobius"/>
    </source>
</evidence>
<dbReference type="InterPro" id="IPR004252">
    <property type="entry name" value="Probable_transposase_24"/>
</dbReference>
<reference evidence="3" key="2">
    <citation type="submission" date="2017-02" db="EMBL/GenBank/DDBJ databases">
        <title>Sunflower complete genome.</title>
        <authorList>
            <person name="Langlade N."/>
            <person name="Munos S."/>
        </authorList>
    </citation>
    <scope>NUCLEOTIDE SEQUENCE [LARGE SCALE GENOMIC DNA]</scope>
    <source>
        <tissue evidence="3">Leaves</tissue>
    </source>
</reference>
<dbReference type="Proteomes" id="UP000215914">
    <property type="component" value="Chromosome 10"/>
</dbReference>
<dbReference type="Gramene" id="mRNA:HanXRQr2_Chr10g0430031">
    <property type="protein sequence ID" value="mRNA:HanXRQr2_Chr10g0430031"/>
    <property type="gene ID" value="HanXRQr2_Chr10g0430031"/>
</dbReference>
<keyword evidence="1" id="KW-1133">Transmembrane helix</keyword>
<dbReference type="EMBL" id="MNCJ02000325">
    <property type="protein sequence ID" value="KAF5785558.1"/>
    <property type="molecule type" value="Genomic_DNA"/>
</dbReference>
<reference evidence="2" key="3">
    <citation type="submission" date="2020-06" db="EMBL/GenBank/DDBJ databases">
        <title>Helianthus annuus Genome sequencing and assembly Release 2.</title>
        <authorList>
            <person name="Gouzy J."/>
            <person name="Langlade N."/>
            <person name="Munos S."/>
        </authorList>
    </citation>
    <scope>NUCLEOTIDE SEQUENCE</scope>
    <source>
        <tissue evidence="2">Leaves</tissue>
    </source>
</reference>
<protein>
    <submittedName>
        <fullName evidence="2 3">Transposase, Ptta/En/Spm, plant</fullName>
    </submittedName>
</protein>
<dbReference type="AlphaFoldDB" id="A0A251TM34"/>
<evidence type="ECO:0000313" key="3">
    <source>
        <dbReference type="EMBL" id="OTG11646.1"/>
    </source>
</evidence>
<dbReference type="PANTHER" id="PTHR33144">
    <property type="entry name" value="OS10G0409366 PROTEIN-RELATED"/>
    <property type="match status" value="1"/>
</dbReference>
<evidence type="ECO:0000313" key="4">
    <source>
        <dbReference type="Proteomes" id="UP000215914"/>
    </source>
</evidence>
<keyword evidence="1" id="KW-0472">Membrane</keyword>
<keyword evidence="4" id="KW-1185">Reference proteome</keyword>
<organism evidence="3 4">
    <name type="scientific">Helianthus annuus</name>
    <name type="common">Common sunflower</name>
    <dbReference type="NCBI Taxonomy" id="4232"/>
    <lineage>
        <taxon>Eukaryota</taxon>
        <taxon>Viridiplantae</taxon>
        <taxon>Streptophyta</taxon>
        <taxon>Embryophyta</taxon>
        <taxon>Tracheophyta</taxon>
        <taxon>Spermatophyta</taxon>
        <taxon>Magnoliopsida</taxon>
        <taxon>eudicotyledons</taxon>
        <taxon>Gunneridae</taxon>
        <taxon>Pentapetalae</taxon>
        <taxon>asterids</taxon>
        <taxon>campanulids</taxon>
        <taxon>Asterales</taxon>
        <taxon>Asteraceae</taxon>
        <taxon>Asteroideae</taxon>
        <taxon>Heliantheae alliance</taxon>
        <taxon>Heliantheae</taxon>
        <taxon>Helianthus</taxon>
    </lineage>
</organism>
<gene>
    <name evidence="3" type="ORF">HannXRQ_Chr10g0301061</name>
    <name evidence="2" type="ORF">HanXRQr2_Chr10g0430031</name>
</gene>